<evidence type="ECO:0000259" key="3">
    <source>
        <dbReference type="PROSITE" id="PS50893"/>
    </source>
</evidence>
<feature type="domain" description="ABC transporter" evidence="3">
    <location>
        <begin position="2"/>
        <end position="227"/>
    </location>
</feature>
<dbReference type="AlphaFoldDB" id="A0A060TIY7"/>
<dbReference type="InterPro" id="IPR003593">
    <property type="entry name" value="AAA+_ATPase"/>
</dbReference>
<dbReference type="Gene3D" id="3.40.50.300">
    <property type="entry name" value="P-loop containing nucleotide triphosphate hydrolases"/>
    <property type="match status" value="1"/>
</dbReference>
<keyword evidence="2" id="KW-0067">ATP-binding</keyword>
<organism evidence="4">
    <name type="scientific">Blastobotrys adeninivorans</name>
    <name type="common">Yeast</name>
    <name type="synonym">Arxula adeninivorans</name>
    <dbReference type="NCBI Taxonomy" id="409370"/>
    <lineage>
        <taxon>Eukaryota</taxon>
        <taxon>Fungi</taxon>
        <taxon>Dikarya</taxon>
        <taxon>Ascomycota</taxon>
        <taxon>Saccharomycotina</taxon>
        <taxon>Dipodascomycetes</taxon>
        <taxon>Dipodascales</taxon>
        <taxon>Trichomonascaceae</taxon>
        <taxon>Blastobotrys</taxon>
    </lineage>
</organism>
<keyword evidence="1" id="KW-0547">Nucleotide-binding</keyword>
<dbReference type="PROSITE" id="PS50893">
    <property type="entry name" value="ABC_TRANSPORTER_2"/>
    <property type="match status" value="1"/>
</dbReference>
<dbReference type="InterPro" id="IPR027417">
    <property type="entry name" value="P-loop_NTPase"/>
</dbReference>
<dbReference type="GO" id="GO:0016887">
    <property type="term" value="F:ATP hydrolysis activity"/>
    <property type="evidence" value="ECO:0007669"/>
    <property type="project" value="InterPro"/>
</dbReference>
<reference evidence="4" key="2">
    <citation type="submission" date="2014-06" db="EMBL/GenBank/DDBJ databases">
        <title>The complete genome of Blastobotrys (Arxula) adeninivorans LS3 - a yeast of biotechnological interest.</title>
        <authorList>
            <person name="Kunze G."/>
            <person name="Gaillardin C."/>
            <person name="Czernicka M."/>
            <person name="Durrens P."/>
            <person name="Martin T."/>
            <person name="Boer E."/>
            <person name="Gabaldon T."/>
            <person name="Cruz J."/>
            <person name="Talla E."/>
            <person name="Marck C."/>
            <person name="Goffeau A."/>
            <person name="Barbe V."/>
            <person name="Baret P."/>
            <person name="Baronian K."/>
            <person name="Beier S."/>
            <person name="Bleykasten C."/>
            <person name="Bode R."/>
            <person name="Casaregola S."/>
            <person name="Despons L."/>
            <person name="Fairhead C."/>
            <person name="Giersberg M."/>
            <person name="Gierski P."/>
            <person name="Hahnel U."/>
            <person name="Hartmann A."/>
            <person name="Jankowska D."/>
            <person name="Jubin C."/>
            <person name="Jung P."/>
            <person name="Lafontaine I."/>
            <person name="Leh-Louis V."/>
            <person name="Lemaire M."/>
            <person name="Marcet-Houben M."/>
            <person name="Mascher M."/>
            <person name="Morel G."/>
            <person name="Richard G.-F."/>
            <person name="Riechen J."/>
            <person name="Sacerdot C."/>
            <person name="Sarkar A."/>
            <person name="Savel G."/>
            <person name="Schacherer J."/>
            <person name="Sherman D."/>
            <person name="Straub M.-L."/>
            <person name="Stein N."/>
            <person name="Thierry A."/>
            <person name="Trautwein-Schult A."/>
            <person name="Westhof E."/>
            <person name="Worch S."/>
            <person name="Dujon B."/>
            <person name="Souciet J.-L."/>
            <person name="Wincker P."/>
            <person name="Scholz U."/>
            <person name="Neuveglise N."/>
        </authorList>
    </citation>
    <scope>NUCLEOTIDE SEQUENCE</scope>
    <source>
        <strain evidence="4">LS3</strain>
    </source>
</reference>
<keyword evidence="4" id="KW-0378">Hydrolase</keyword>
<dbReference type="EMBL" id="HG937694">
    <property type="protein sequence ID" value="CDP38777.1"/>
    <property type="molecule type" value="Genomic_DNA"/>
</dbReference>
<evidence type="ECO:0000313" key="4">
    <source>
        <dbReference type="EMBL" id="CDP38777.1"/>
    </source>
</evidence>
<dbReference type="GO" id="GO:0005524">
    <property type="term" value="F:ATP binding"/>
    <property type="evidence" value="ECO:0007669"/>
    <property type="project" value="UniProtKB-KW"/>
</dbReference>
<accession>A0A060TIY7</accession>
<dbReference type="InterPro" id="IPR003439">
    <property type="entry name" value="ABC_transporter-like_ATP-bd"/>
</dbReference>
<reference evidence="4" key="1">
    <citation type="submission" date="2014-02" db="EMBL/GenBank/DDBJ databases">
        <authorList>
            <person name="Genoscope - CEA"/>
        </authorList>
    </citation>
    <scope>NUCLEOTIDE SEQUENCE</scope>
    <source>
        <strain evidence="4">LS3</strain>
    </source>
</reference>
<dbReference type="SUPFAM" id="SSF52540">
    <property type="entry name" value="P-loop containing nucleoside triphosphate hydrolases"/>
    <property type="match status" value="1"/>
</dbReference>
<sequence>MIETDNLVYVYPDDTVGIFPSTFSFPSGSRTLLIGANGAGKSTLLRVLAGKTLAKAGTVKINGKDPFRDRISRVTYLGTEWAANPVVRQDISAKVLIESVGGSAFPDRRDLLINILDIDINWRLHAVSDGERRRVQLAMGLIAPWDILLLDEVTVDLDVLSRSRLLEFLKRETESRPCQIVYATHIFDGLGGWPTHLAHLSLGHMKKVEEYDHHHGQKVSHDGNTHLLEMVLDWLQKDYEERGPRVAKTTFGELESQWPELFASTENGYTLPKAR</sequence>
<evidence type="ECO:0000256" key="2">
    <source>
        <dbReference type="ARBA" id="ARBA00022840"/>
    </source>
</evidence>
<dbReference type="PhylomeDB" id="A0A060TIY7"/>
<dbReference type="PANTHER" id="PTHR43158:SF2">
    <property type="entry name" value="SKFA PEPTIDE EXPORT ATP-BINDING PROTEIN SKFE"/>
    <property type="match status" value="1"/>
</dbReference>
<dbReference type="EC" id="3.6.1.15" evidence="4"/>
<proteinExistence type="predicted"/>
<gene>
    <name evidence="4" type="ORF">GNLVRS02_ARAD1D42416g</name>
</gene>
<dbReference type="Pfam" id="PF00005">
    <property type="entry name" value="ABC_tran"/>
    <property type="match status" value="1"/>
</dbReference>
<protein>
    <submittedName>
        <fullName evidence="4">ARAD1D42416p</fullName>
        <ecNumber evidence="4">3.6.1.15</ecNumber>
    </submittedName>
</protein>
<dbReference type="PANTHER" id="PTHR43158">
    <property type="entry name" value="SKFA PEPTIDE EXPORT ATP-BINDING PROTEIN SKFE"/>
    <property type="match status" value="1"/>
</dbReference>
<name>A0A060TIY7_BLAAD</name>
<evidence type="ECO:0000256" key="1">
    <source>
        <dbReference type="ARBA" id="ARBA00022741"/>
    </source>
</evidence>
<dbReference type="SMART" id="SM00382">
    <property type="entry name" value="AAA"/>
    <property type="match status" value="1"/>
</dbReference>